<evidence type="ECO:0000313" key="2">
    <source>
        <dbReference type="Proteomes" id="UP000789525"/>
    </source>
</evidence>
<protein>
    <submittedName>
        <fullName evidence="1">2240_t:CDS:1</fullName>
    </submittedName>
</protein>
<reference evidence="1" key="1">
    <citation type="submission" date="2021-06" db="EMBL/GenBank/DDBJ databases">
        <authorList>
            <person name="Kallberg Y."/>
            <person name="Tangrot J."/>
            <person name="Rosling A."/>
        </authorList>
    </citation>
    <scope>NUCLEOTIDE SEQUENCE</scope>
    <source>
        <strain evidence="1">CL356</strain>
    </source>
</reference>
<dbReference type="Proteomes" id="UP000789525">
    <property type="component" value="Unassembled WGS sequence"/>
</dbReference>
<evidence type="ECO:0000313" key="1">
    <source>
        <dbReference type="EMBL" id="CAG8446677.1"/>
    </source>
</evidence>
<dbReference type="EMBL" id="CAJVPT010000560">
    <property type="protein sequence ID" value="CAG8446677.1"/>
    <property type="molecule type" value="Genomic_DNA"/>
</dbReference>
<sequence>MDYHSPGSPGTGGSNPDLTDLSRRLPSMQQAQQATEYGSEDDPTLRSRPNTDQRTPASIQCCCGKENCKNFAMFLKCTGSMEDELRLAAEVGQALLQKHEIYQKEVEELQRSLNDQTEQCTHAEQKVQEYENMVRGLEESLRVLTLERDEALKQKKIDAFTEAIDSRDNRILELTRELERSESDIKRLTASNLKGEKSEEREEILGRQLEDLKQELAIARKSEHAAELNVKKLKENLKLEQIEIQKSKVKLEAVAMLREMPERREIYSSTNNEANSHLINLIKELSSANNKLKLEIGEYRDLLFESRNEVSALQARIEDMETASATGYPYQASYTSGSFASPFNRNFPPHVLDDAASVGESASHTGCYTEEAADGSNILPGIGDRPIHPHMSPSVLSSSFGPGSYNTFNSMGVDASTHSPAGSVVSSSVLSKLEKYLMKKTKHKGSGRIRHSSLKKGKKMFVEISEEDEEQIKPDDAQSDTAIRRHEKSDDYSDCYQSYSGESEGDENPTSEKNESHKSDIMAVKIEEKDTAEVTDDKDKGDNRQGAKKKARSFSQPAISLTAQKQAHGVSLLSAGLKRSVTDKSDVEDKVQDDENKTVQARKPLGKKGTELKLASRRSHPPLILSKRPSTSKLSVVASTSKQHRPSQPSPLAVHHAASAAESSLSVKVSQSSGNSPMVTSKSKVISSEKPLIPAFKNPKFATLGPKERKQMMEAWRADVAKEQQKKNGQIEGNEAGTRASAVDNSNGVSVKGKNRKSDSPIKAFVEEVLVDEANLSAAEAAALADEVEHGLSSAGARSVRSRRTSTATRHTSLHVPPITISIEEPKDLCKSEPSPQQNPYQSLYNLASHIMDRMKGTDLLALNRRLKRAFDILELTDLSNNLIESILNDVEIFRDRFRWVEDLRNNEEIKPNDKDISDDNSNQKDLYSFSPENFLPLVHLLQDLLSEIGKLRMMVNDLQVSYVQKVEESRRKSEEEFDKSMMSGKNDGEMVERRDRSGRVQSSDGGIGAYLSRVFGVKEVQSPPSSTRHHSRRLSVDFSHDRDVSVASIDTFAEDYYTDRNIEVFTSTPNALRASKRENNETTVSFLRQQVVSLFGGGGNNSFASNEAAEKSGNMIEASGARKKYATLPIGHSGGESRQTRRVASLDSGGILHNSRQTLVAERKNNASSPEENINVQDINDYLGDFLQTSQPTYDPATTENIGKENSRIRRIQNTSPSPTISSKLGDFVNSLREIFDDPIGTLRKIGTKPPAKKVEDILHDDHDKVDLETKRQRILNKKDIKDMGQVFLDRKKEIYDASLINCAELHSELTDCFRKGSLRDRLTFCHGARDKFWNCMEQQKKLLYEMGYKTHNKTDNENEEILSQADIRFQQEFAKG</sequence>
<name>A0ACA9K1C2_9GLOM</name>
<proteinExistence type="predicted"/>
<comment type="caution">
    <text evidence="1">The sequence shown here is derived from an EMBL/GenBank/DDBJ whole genome shotgun (WGS) entry which is preliminary data.</text>
</comment>
<keyword evidence="2" id="KW-1185">Reference proteome</keyword>
<accession>A0ACA9K1C2</accession>
<organism evidence="1 2">
    <name type="scientific">Acaulospora colombiana</name>
    <dbReference type="NCBI Taxonomy" id="27376"/>
    <lineage>
        <taxon>Eukaryota</taxon>
        <taxon>Fungi</taxon>
        <taxon>Fungi incertae sedis</taxon>
        <taxon>Mucoromycota</taxon>
        <taxon>Glomeromycotina</taxon>
        <taxon>Glomeromycetes</taxon>
        <taxon>Diversisporales</taxon>
        <taxon>Acaulosporaceae</taxon>
        <taxon>Acaulospora</taxon>
    </lineage>
</organism>
<gene>
    <name evidence="1" type="ORF">ACOLOM_LOCUS551</name>
</gene>